<name>A0A0F9MU25_9ZZZZ</name>
<dbReference type="AlphaFoldDB" id="A0A0F9MU25"/>
<dbReference type="EMBL" id="LAZR01009410">
    <property type="protein sequence ID" value="KKM72752.1"/>
    <property type="molecule type" value="Genomic_DNA"/>
</dbReference>
<reference evidence="1" key="1">
    <citation type="journal article" date="2015" name="Nature">
        <title>Complex archaea that bridge the gap between prokaryotes and eukaryotes.</title>
        <authorList>
            <person name="Spang A."/>
            <person name="Saw J.H."/>
            <person name="Jorgensen S.L."/>
            <person name="Zaremba-Niedzwiedzka K."/>
            <person name="Martijn J."/>
            <person name="Lind A.E."/>
            <person name="van Eijk R."/>
            <person name="Schleper C."/>
            <person name="Guy L."/>
            <person name="Ettema T.J."/>
        </authorList>
    </citation>
    <scope>NUCLEOTIDE SEQUENCE</scope>
</reference>
<organism evidence="1">
    <name type="scientific">marine sediment metagenome</name>
    <dbReference type="NCBI Taxonomy" id="412755"/>
    <lineage>
        <taxon>unclassified sequences</taxon>
        <taxon>metagenomes</taxon>
        <taxon>ecological metagenomes</taxon>
    </lineage>
</organism>
<protein>
    <submittedName>
        <fullName evidence="1">Uncharacterized protein</fullName>
    </submittedName>
</protein>
<evidence type="ECO:0000313" key="1">
    <source>
        <dbReference type="EMBL" id="KKM72752.1"/>
    </source>
</evidence>
<comment type="caution">
    <text evidence="1">The sequence shown here is derived from an EMBL/GenBank/DDBJ whole genome shotgun (WGS) entry which is preliminary data.</text>
</comment>
<sequence length="194" mass="22988">MSNILGKRTRFEFLSKIEYSKLGLDSRTDLKPFLINCLVRQFSFAIYNQNVRTLLPIEYARLASVTKLPVKIIYPIVKGFLVELVYFRRFLRAYTFSYDHTARLNKLRIYLHKIHRLAPIFNFKRAKENARILKIKLRELCFFPQITTQIAIVVFITDLNDKKHEKRIVQANLRLLCDCSAYSFHRTRKKLGLG</sequence>
<accession>A0A0F9MU25</accession>
<proteinExistence type="predicted"/>
<gene>
    <name evidence="1" type="ORF">LCGC14_1417360</name>
</gene>